<feature type="region of interest" description="Disordered" evidence="6">
    <location>
        <begin position="129"/>
        <end position="156"/>
    </location>
</feature>
<dbReference type="CDD" id="cd22437">
    <property type="entry name" value="KH-I_BTR1_rpt2"/>
    <property type="match status" value="1"/>
</dbReference>
<dbReference type="InterPro" id="IPR036612">
    <property type="entry name" value="KH_dom_type_1_sf"/>
</dbReference>
<dbReference type="Pfam" id="PF00833">
    <property type="entry name" value="Ribosomal_S17e"/>
    <property type="match status" value="1"/>
</dbReference>
<accession>A0A9Q0KKC4</accession>
<comment type="similarity">
    <text evidence="1">Belongs to the eukaryotic ribosomal protein eS17 family.</text>
</comment>
<dbReference type="EMBL" id="JAMYWD010000005">
    <property type="protein sequence ID" value="KAJ4971851.1"/>
    <property type="molecule type" value="Genomic_DNA"/>
</dbReference>
<evidence type="ECO:0000256" key="1">
    <source>
        <dbReference type="ARBA" id="ARBA00010444"/>
    </source>
</evidence>
<keyword evidence="3" id="KW-0689">Ribosomal protein</keyword>
<reference evidence="8" key="1">
    <citation type="journal article" date="2023" name="Plant J.">
        <title>The genome of the king protea, Protea cynaroides.</title>
        <authorList>
            <person name="Chang J."/>
            <person name="Duong T.A."/>
            <person name="Schoeman C."/>
            <person name="Ma X."/>
            <person name="Roodt D."/>
            <person name="Barker N."/>
            <person name="Li Z."/>
            <person name="Van de Peer Y."/>
            <person name="Mizrachi E."/>
        </authorList>
    </citation>
    <scope>NUCLEOTIDE SEQUENCE</scope>
    <source>
        <tissue evidence="8">Young leaves</tissue>
    </source>
</reference>
<evidence type="ECO:0000313" key="9">
    <source>
        <dbReference type="Proteomes" id="UP001141806"/>
    </source>
</evidence>
<dbReference type="Gene3D" id="1.10.60.20">
    <property type="entry name" value="Ribosomal protein S17e-like"/>
    <property type="match status" value="1"/>
</dbReference>
<feature type="domain" description="K Homology" evidence="7">
    <location>
        <begin position="244"/>
        <end position="317"/>
    </location>
</feature>
<keyword evidence="4" id="KW-0687">Ribonucleoprotein</keyword>
<keyword evidence="9" id="KW-1185">Reference proteome</keyword>
<dbReference type="GO" id="GO:1990904">
    <property type="term" value="C:ribonucleoprotein complex"/>
    <property type="evidence" value="ECO:0007669"/>
    <property type="project" value="UniProtKB-KW"/>
</dbReference>
<dbReference type="InterPro" id="IPR001210">
    <property type="entry name" value="Ribosomal_eS17"/>
</dbReference>
<dbReference type="Pfam" id="PF00013">
    <property type="entry name" value="KH_1"/>
    <property type="match status" value="3"/>
</dbReference>
<dbReference type="PANTHER" id="PTHR10288">
    <property type="entry name" value="KH DOMAIN CONTAINING RNA BINDING PROTEIN"/>
    <property type="match status" value="1"/>
</dbReference>
<evidence type="ECO:0000256" key="4">
    <source>
        <dbReference type="ARBA" id="ARBA00023274"/>
    </source>
</evidence>
<dbReference type="SMART" id="SM00322">
    <property type="entry name" value="KH"/>
    <property type="match status" value="3"/>
</dbReference>
<keyword evidence="5" id="KW-0694">RNA-binding</keyword>
<protein>
    <recommendedName>
        <fullName evidence="7">K Homology domain-containing protein</fullName>
    </recommendedName>
</protein>
<name>A0A9Q0KKC4_9MAGN</name>
<evidence type="ECO:0000256" key="5">
    <source>
        <dbReference type="PROSITE-ProRule" id="PRU00117"/>
    </source>
</evidence>
<dbReference type="SUPFAM" id="SSF116820">
    <property type="entry name" value="Rps17e-like"/>
    <property type="match status" value="1"/>
</dbReference>
<evidence type="ECO:0000256" key="6">
    <source>
        <dbReference type="SAM" id="MobiDB-lite"/>
    </source>
</evidence>
<evidence type="ECO:0000313" key="8">
    <source>
        <dbReference type="EMBL" id="KAJ4971851.1"/>
    </source>
</evidence>
<dbReference type="GO" id="GO:0005840">
    <property type="term" value="C:ribosome"/>
    <property type="evidence" value="ECO:0007669"/>
    <property type="project" value="UniProtKB-KW"/>
</dbReference>
<dbReference type="SUPFAM" id="SSF54791">
    <property type="entry name" value="Eukaryotic type KH-domain (KH-domain type I)"/>
    <property type="match status" value="3"/>
</dbReference>
<keyword evidence="2" id="KW-0677">Repeat</keyword>
<gene>
    <name evidence="8" type="ORF">NE237_004950</name>
</gene>
<feature type="domain" description="K Homology" evidence="7">
    <location>
        <begin position="443"/>
        <end position="501"/>
    </location>
</feature>
<feature type="domain" description="K Homology" evidence="7">
    <location>
        <begin position="159"/>
        <end position="232"/>
    </location>
</feature>
<dbReference type="Gene3D" id="3.30.1370.10">
    <property type="entry name" value="K Homology domain, type 1"/>
    <property type="match status" value="3"/>
</dbReference>
<dbReference type="OrthoDB" id="441329at2759"/>
<sequence>MVVEVVTSEQGLFRMGLQYSFGKVEDGVEPCMQRMPGAMMDGNGWLSVKNGDVMLPNGEVRLVAAGVDAQGGTGQYSISHVSDVVRWGSCEKSRTDVVAVEAQGVPLMTVWNSGSGRIWENTIQQIRMESPESSYVSSPEIPPKRAGPPKSPTRDDKERVTYIRFLVSNSAAGSVIGKGGSTITEFQSQSGARIQLSRNHEFVPGTSDRIIIISGTINEILNAMELILAKLLSEVHAEDGDVDPISKVRLIVPNSSCGGIIGKGGATIKSFIEDSHAAIKISPQDHNYIGLNDRLVMLTGSLEEQMRAFFLILTKLTEDVHYSQSGVLGRGCEHGNVRPKTAKKSFRQVIERYHSQMTLDFHTNNKILEEVAIIPSMCLRPQDRWILYPSHEANPERPRVNFSGFHGIPYAYVLPHVGTVAYNTINYGPHDAGGKFQNDKDEQGNSVTIGVADEHIGVVVGHGGRNIMEISQVTGARIKISDRGDFLSCTSDRKVTRRVTGSNPYA</sequence>
<dbReference type="GO" id="GO:0003735">
    <property type="term" value="F:structural constituent of ribosome"/>
    <property type="evidence" value="ECO:0007669"/>
    <property type="project" value="InterPro"/>
</dbReference>
<dbReference type="PROSITE" id="PS50084">
    <property type="entry name" value="KH_TYPE_1"/>
    <property type="match status" value="3"/>
</dbReference>
<dbReference type="InterPro" id="IPR036401">
    <property type="entry name" value="Ribosomal_eS17_sf"/>
</dbReference>
<dbReference type="CDD" id="cd22513">
    <property type="entry name" value="KH-I_BTR1_rpt1"/>
    <property type="match status" value="1"/>
</dbReference>
<dbReference type="AlphaFoldDB" id="A0A9Q0KKC4"/>
<dbReference type="Proteomes" id="UP001141806">
    <property type="component" value="Unassembled WGS sequence"/>
</dbReference>
<evidence type="ECO:0000256" key="3">
    <source>
        <dbReference type="ARBA" id="ARBA00022980"/>
    </source>
</evidence>
<dbReference type="GO" id="GO:0006412">
    <property type="term" value="P:translation"/>
    <property type="evidence" value="ECO:0007669"/>
    <property type="project" value="InterPro"/>
</dbReference>
<dbReference type="GO" id="GO:0003723">
    <property type="term" value="F:RNA binding"/>
    <property type="evidence" value="ECO:0007669"/>
    <property type="project" value="UniProtKB-UniRule"/>
</dbReference>
<organism evidence="8 9">
    <name type="scientific">Protea cynaroides</name>
    <dbReference type="NCBI Taxonomy" id="273540"/>
    <lineage>
        <taxon>Eukaryota</taxon>
        <taxon>Viridiplantae</taxon>
        <taxon>Streptophyta</taxon>
        <taxon>Embryophyta</taxon>
        <taxon>Tracheophyta</taxon>
        <taxon>Spermatophyta</taxon>
        <taxon>Magnoliopsida</taxon>
        <taxon>Proteales</taxon>
        <taxon>Proteaceae</taxon>
        <taxon>Protea</taxon>
    </lineage>
</organism>
<evidence type="ECO:0000259" key="7">
    <source>
        <dbReference type="SMART" id="SM00322"/>
    </source>
</evidence>
<dbReference type="InterPro" id="IPR004088">
    <property type="entry name" value="KH_dom_type_1"/>
</dbReference>
<evidence type="ECO:0000256" key="2">
    <source>
        <dbReference type="ARBA" id="ARBA00022737"/>
    </source>
</evidence>
<dbReference type="InterPro" id="IPR004087">
    <property type="entry name" value="KH_dom"/>
</dbReference>
<comment type="caution">
    <text evidence="8">The sequence shown here is derived from an EMBL/GenBank/DDBJ whole genome shotgun (WGS) entry which is preliminary data.</text>
</comment>
<proteinExistence type="inferred from homology"/>